<dbReference type="SUPFAM" id="SSF50044">
    <property type="entry name" value="SH3-domain"/>
    <property type="match status" value="1"/>
</dbReference>
<dbReference type="InterPro" id="IPR035915">
    <property type="entry name" value="Plakin_repeat_sf"/>
</dbReference>
<dbReference type="InterPro" id="IPR043197">
    <property type="entry name" value="Plakin"/>
</dbReference>
<dbReference type="PROSITE" id="PS50002">
    <property type="entry name" value="SH3"/>
    <property type="match status" value="1"/>
</dbReference>
<evidence type="ECO:0000256" key="1">
    <source>
        <dbReference type="ARBA" id="ARBA00022443"/>
    </source>
</evidence>
<comment type="caution">
    <text evidence="6">The sequence shown here is derived from an EMBL/GenBank/DDBJ whole genome shotgun (WGS) entry which is preliminary data.</text>
</comment>
<dbReference type="Proteomes" id="UP000735302">
    <property type="component" value="Unassembled WGS sequence"/>
</dbReference>
<dbReference type="SMART" id="SM00326">
    <property type="entry name" value="SH3"/>
    <property type="match status" value="1"/>
</dbReference>
<keyword evidence="3" id="KW-0677">Repeat</keyword>
<dbReference type="GO" id="GO:0045104">
    <property type="term" value="P:intermediate filament cytoskeleton organization"/>
    <property type="evidence" value="ECO:0007669"/>
    <property type="project" value="InterPro"/>
</dbReference>
<keyword evidence="2" id="KW-0597">Phosphoprotein</keyword>
<evidence type="ECO:0000259" key="5">
    <source>
        <dbReference type="PROSITE" id="PS50002"/>
    </source>
</evidence>
<evidence type="ECO:0000256" key="4">
    <source>
        <dbReference type="PROSITE-ProRule" id="PRU00192"/>
    </source>
</evidence>
<name>A0AAV4BUD5_9GAST</name>
<dbReference type="InterPro" id="IPR041615">
    <property type="entry name" value="Desmoplakin_SH3"/>
</dbReference>
<feature type="domain" description="SH3" evidence="5">
    <location>
        <begin position="50"/>
        <end position="107"/>
    </location>
</feature>
<dbReference type="InterPro" id="IPR001452">
    <property type="entry name" value="SH3_domain"/>
</dbReference>
<dbReference type="Gene3D" id="3.90.1290.10">
    <property type="entry name" value="Plakin repeat"/>
    <property type="match status" value="1"/>
</dbReference>
<keyword evidence="1 4" id="KW-0728">SH3 domain</keyword>
<evidence type="ECO:0000313" key="7">
    <source>
        <dbReference type="Proteomes" id="UP000735302"/>
    </source>
</evidence>
<dbReference type="Pfam" id="PF17902">
    <property type="entry name" value="SH3_10"/>
    <property type="match status" value="1"/>
</dbReference>
<dbReference type="AlphaFoldDB" id="A0AAV4BUD5"/>
<keyword evidence="7" id="KW-1185">Reference proteome</keyword>
<dbReference type="InterPro" id="IPR036028">
    <property type="entry name" value="SH3-like_dom_sf"/>
</dbReference>
<gene>
    <name evidence="6" type="ORF">PoB_004929300</name>
</gene>
<dbReference type="SUPFAM" id="SSF75399">
    <property type="entry name" value="Plakin repeat"/>
    <property type="match status" value="1"/>
</dbReference>
<accession>A0AAV4BUD5</accession>
<sequence length="409" mass="46825">MQCAEVHLRNAAAYQEDVLAAYLQWQTKVDYLFDKAKQVVPVPLRMKALKEKRPVIALSDYTDKHITFIEGETLVLLDNSDPKKWKVQNDTGEVGYVPAVVVLIPAPSGEAIDAAIRLRLQLLALWTSSIKRLGYQMIAFMQLVFRDWSETEVQLLQAMSPEDKGELLRILEYIEATLLEHWTGYGDFDELQERLTRLRMILEEVPKQNAALTDKDNNNLPKSVVVQVRSLEDLLNKYRDFWAFWETFKAVVEMLRNPRFLLVCDKWEQLRFVTSAHFVKFWDTELDLVKEDLTKNEASLLMYETPSEDMVSSEVTIEEEKEETTTDTVTSDLTEEQHTFIIKGVLDPRDNQTKLSLQEAIMLGVVDQNENTYVNPVTGEVSGQGSEAKGRGFIYCGIPLALFSLSICV</sequence>
<dbReference type="PANTHER" id="PTHR23169">
    <property type="entry name" value="ENVOPLAKIN"/>
    <property type="match status" value="1"/>
</dbReference>
<evidence type="ECO:0000256" key="2">
    <source>
        <dbReference type="ARBA" id="ARBA00022553"/>
    </source>
</evidence>
<organism evidence="6 7">
    <name type="scientific">Plakobranchus ocellatus</name>
    <dbReference type="NCBI Taxonomy" id="259542"/>
    <lineage>
        <taxon>Eukaryota</taxon>
        <taxon>Metazoa</taxon>
        <taxon>Spiralia</taxon>
        <taxon>Lophotrochozoa</taxon>
        <taxon>Mollusca</taxon>
        <taxon>Gastropoda</taxon>
        <taxon>Heterobranchia</taxon>
        <taxon>Euthyneura</taxon>
        <taxon>Panpulmonata</taxon>
        <taxon>Sacoglossa</taxon>
        <taxon>Placobranchoidea</taxon>
        <taxon>Plakobranchidae</taxon>
        <taxon>Plakobranchus</taxon>
    </lineage>
</organism>
<proteinExistence type="predicted"/>
<dbReference type="Gene3D" id="2.30.30.40">
    <property type="entry name" value="SH3 Domains"/>
    <property type="match status" value="1"/>
</dbReference>
<protein>
    <submittedName>
        <fullName evidence="6">Microtubule-actin cross-linking factor 1, isoforms 1/2/3/5-like</fullName>
    </submittedName>
</protein>
<dbReference type="EMBL" id="BLXT01005456">
    <property type="protein sequence ID" value="GFO22788.1"/>
    <property type="molecule type" value="Genomic_DNA"/>
</dbReference>
<evidence type="ECO:0000313" key="6">
    <source>
        <dbReference type="EMBL" id="GFO22788.1"/>
    </source>
</evidence>
<reference evidence="6 7" key="1">
    <citation type="journal article" date="2021" name="Elife">
        <title>Chloroplast acquisition without the gene transfer in kleptoplastic sea slugs, Plakobranchus ocellatus.</title>
        <authorList>
            <person name="Maeda T."/>
            <person name="Takahashi S."/>
            <person name="Yoshida T."/>
            <person name="Shimamura S."/>
            <person name="Takaki Y."/>
            <person name="Nagai Y."/>
            <person name="Toyoda A."/>
            <person name="Suzuki Y."/>
            <person name="Arimoto A."/>
            <person name="Ishii H."/>
            <person name="Satoh N."/>
            <person name="Nishiyama T."/>
            <person name="Hasebe M."/>
            <person name="Maruyama T."/>
            <person name="Minagawa J."/>
            <person name="Obokata J."/>
            <person name="Shigenobu S."/>
        </authorList>
    </citation>
    <scope>NUCLEOTIDE SEQUENCE [LARGE SCALE GENOMIC DNA]</scope>
</reference>
<evidence type="ECO:0000256" key="3">
    <source>
        <dbReference type="ARBA" id="ARBA00022737"/>
    </source>
</evidence>